<dbReference type="Pfam" id="PF02353">
    <property type="entry name" value="CMAS"/>
    <property type="match status" value="1"/>
</dbReference>
<proteinExistence type="predicted"/>
<reference evidence="1" key="1">
    <citation type="journal article" date="2015" name="Nature">
        <title>Complex archaea that bridge the gap between prokaryotes and eukaryotes.</title>
        <authorList>
            <person name="Spang A."/>
            <person name="Saw J.H."/>
            <person name="Jorgensen S.L."/>
            <person name="Zaremba-Niedzwiedzka K."/>
            <person name="Martijn J."/>
            <person name="Lind A.E."/>
            <person name="van Eijk R."/>
            <person name="Schleper C."/>
            <person name="Guy L."/>
            <person name="Ettema T.J."/>
        </authorList>
    </citation>
    <scope>NUCLEOTIDE SEQUENCE</scope>
</reference>
<evidence type="ECO:0000313" key="1">
    <source>
        <dbReference type="EMBL" id="KKM95849.1"/>
    </source>
</evidence>
<dbReference type="SUPFAM" id="SSF53335">
    <property type="entry name" value="S-adenosyl-L-methionine-dependent methyltransferases"/>
    <property type="match status" value="1"/>
</dbReference>
<accession>A0A0F9LLF0</accession>
<dbReference type="Gene3D" id="3.40.50.150">
    <property type="entry name" value="Vaccinia Virus protein VP39"/>
    <property type="match status" value="1"/>
</dbReference>
<gene>
    <name evidence="1" type="ORF">LCGC14_1183950</name>
</gene>
<dbReference type="PANTHER" id="PTHR43667:SF2">
    <property type="entry name" value="FATTY ACID C-METHYL TRANSFERASE"/>
    <property type="match status" value="1"/>
</dbReference>
<dbReference type="AlphaFoldDB" id="A0A0F9LLF0"/>
<name>A0A0F9LLF0_9ZZZZ</name>
<dbReference type="InterPro" id="IPR029063">
    <property type="entry name" value="SAM-dependent_MTases_sf"/>
</dbReference>
<feature type="non-terminal residue" evidence="1">
    <location>
        <position position="1"/>
    </location>
</feature>
<evidence type="ECO:0008006" key="2">
    <source>
        <dbReference type="Google" id="ProtNLM"/>
    </source>
</evidence>
<dbReference type="EMBL" id="LAZR01005955">
    <property type="protein sequence ID" value="KKM95849.1"/>
    <property type="molecule type" value="Genomic_DNA"/>
</dbReference>
<sequence>FLDSYFGQINALLKPDGLALVQAINMPEQRYQRALKNVDFIQRFIFPGSFIPSFGAILESVRAQSNLVLTHSEDTGFHYARTLRDWCLRFMGQSEQLESLGYDQTFRRLWHFYFSYCEAGFSERAIGVSQLVFAKPGNKRRNLLSV</sequence>
<organism evidence="1">
    <name type="scientific">marine sediment metagenome</name>
    <dbReference type="NCBI Taxonomy" id="412755"/>
    <lineage>
        <taxon>unclassified sequences</taxon>
        <taxon>metagenomes</taxon>
        <taxon>ecological metagenomes</taxon>
    </lineage>
</organism>
<comment type="caution">
    <text evidence="1">The sequence shown here is derived from an EMBL/GenBank/DDBJ whole genome shotgun (WGS) entry which is preliminary data.</text>
</comment>
<protein>
    <recommendedName>
        <fullName evidence="2">Cyclopropane-fatty-acyl-phospholipid synthase</fullName>
    </recommendedName>
</protein>
<dbReference type="PANTHER" id="PTHR43667">
    <property type="entry name" value="CYCLOPROPANE-FATTY-ACYL-PHOSPHOLIPID SYNTHASE"/>
    <property type="match status" value="1"/>
</dbReference>
<dbReference type="InterPro" id="IPR050723">
    <property type="entry name" value="CFA/CMAS"/>
</dbReference>